<evidence type="ECO:0000256" key="2">
    <source>
        <dbReference type="SAM" id="Phobius"/>
    </source>
</evidence>
<keyword evidence="2" id="KW-1133">Transmembrane helix</keyword>
<keyword evidence="2" id="KW-0812">Transmembrane</keyword>
<dbReference type="SUPFAM" id="SSF47413">
    <property type="entry name" value="lambda repressor-like DNA-binding domains"/>
    <property type="match status" value="1"/>
</dbReference>
<feature type="compositionally biased region" description="Low complexity" evidence="1">
    <location>
        <begin position="153"/>
        <end position="182"/>
    </location>
</feature>
<feature type="compositionally biased region" description="Pro residues" evidence="1">
    <location>
        <begin position="142"/>
        <end position="152"/>
    </location>
</feature>
<evidence type="ECO:0000313" key="4">
    <source>
        <dbReference type="EMBL" id="ACL07245.1"/>
    </source>
</evidence>
<feature type="domain" description="HTH cro/C1-type" evidence="3">
    <location>
        <begin position="9"/>
        <end position="70"/>
    </location>
</feature>
<dbReference type="InterPro" id="IPR050400">
    <property type="entry name" value="Bact_Cytoskel_RodZ"/>
</dbReference>
<dbReference type="PANTHER" id="PTHR34475">
    <property type="match status" value="1"/>
</dbReference>
<keyword evidence="2" id="KW-0472">Membrane</keyword>
<name>B8DPF8_NITV9</name>
<accession>B8DPF8</accession>
<sequence>MALKELGIALREAREAKGLDIDDVAIRIKVSARVLRAIEDGEQDQLPHSVYARGFIKSYATVLGVDNDLVMRVVDETYPFEVPEDLLPETVVAQPHARGRTGLSLVALALVLLTLLAALGGVWYYRQQASREADLPKVAQPAQPPQADPQPAPAQDAVPAPDAAPASNATNATVSAVAPSVNETSPAAGSATQPARTSPAAAASSAAQVPAPAAQAPAQGATPAAAPATPAAPAAAVTGPQGGVYDSEAAATSGADTDGSMLAGGTHRIVVIALADCWVHSSADDSDVRQFSLHKGQTFALTFSKRLTLKLGNAGGVRIRYNGQEQPAPGDMGQVRTLVFPPQAQ</sequence>
<dbReference type="OrthoDB" id="9797543at2"/>
<gene>
    <name evidence="4" type="ordered locus">DvMF_0288</name>
</gene>
<dbReference type="Gene3D" id="1.10.260.40">
    <property type="entry name" value="lambda repressor-like DNA-binding domains"/>
    <property type="match status" value="1"/>
</dbReference>
<organism evidence="4">
    <name type="scientific">Nitratidesulfovibrio vulgaris (strain DSM 19637 / Miyazaki F)</name>
    <name type="common">Desulfovibrio vulgaris</name>
    <dbReference type="NCBI Taxonomy" id="883"/>
    <lineage>
        <taxon>Bacteria</taxon>
        <taxon>Pseudomonadati</taxon>
        <taxon>Thermodesulfobacteriota</taxon>
        <taxon>Desulfovibrionia</taxon>
        <taxon>Desulfovibrionales</taxon>
        <taxon>Desulfovibrionaceae</taxon>
        <taxon>Nitratidesulfovibrio</taxon>
    </lineage>
</organism>
<dbReference type="Pfam" id="PF13413">
    <property type="entry name" value="HTH_25"/>
    <property type="match status" value="1"/>
</dbReference>
<dbReference type="AlphaFoldDB" id="B8DPF8"/>
<dbReference type="CDD" id="cd00093">
    <property type="entry name" value="HTH_XRE"/>
    <property type="match status" value="1"/>
</dbReference>
<dbReference type="KEGG" id="dvm:DvMF_0288"/>
<dbReference type="InterPro" id="IPR010982">
    <property type="entry name" value="Lambda_DNA-bd_dom_sf"/>
</dbReference>
<feature type="region of interest" description="Disordered" evidence="1">
    <location>
        <begin position="135"/>
        <end position="227"/>
    </location>
</feature>
<dbReference type="HOGENOM" id="CLU_047530_1_3_7"/>
<protein>
    <submittedName>
        <fullName evidence="4">Transcriptional regulator, XRE family</fullName>
    </submittedName>
</protein>
<evidence type="ECO:0000256" key="1">
    <source>
        <dbReference type="SAM" id="MobiDB-lite"/>
    </source>
</evidence>
<dbReference type="STRING" id="883.DvMF_0288"/>
<dbReference type="EMBL" id="CP001197">
    <property type="protein sequence ID" value="ACL07245.1"/>
    <property type="molecule type" value="Genomic_DNA"/>
</dbReference>
<dbReference type="InterPro" id="IPR025194">
    <property type="entry name" value="RodZ-like_C"/>
</dbReference>
<feature type="compositionally biased region" description="Low complexity" evidence="1">
    <location>
        <begin position="190"/>
        <end position="227"/>
    </location>
</feature>
<dbReference type="eggNOG" id="COG1426">
    <property type="taxonomic scope" value="Bacteria"/>
</dbReference>
<dbReference type="SMART" id="SM00530">
    <property type="entry name" value="HTH_XRE"/>
    <property type="match status" value="1"/>
</dbReference>
<proteinExistence type="predicted"/>
<dbReference type="Pfam" id="PF13464">
    <property type="entry name" value="RodZ_C"/>
    <property type="match status" value="1"/>
</dbReference>
<dbReference type="GO" id="GO:0003677">
    <property type="term" value="F:DNA binding"/>
    <property type="evidence" value="ECO:0007669"/>
    <property type="project" value="InterPro"/>
</dbReference>
<dbReference type="PANTHER" id="PTHR34475:SF1">
    <property type="entry name" value="CYTOSKELETON PROTEIN RODZ"/>
    <property type="match status" value="1"/>
</dbReference>
<feature type="transmembrane region" description="Helical" evidence="2">
    <location>
        <begin position="103"/>
        <end position="125"/>
    </location>
</feature>
<evidence type="ECO:0000259" key="3">
    <source>
        <dbReference type="SMART" id="SM00530"/>
    </source>
</evidence>
<dbReference type="InterPro" id="IPR001387">
    <property type="entry name" value="Cro/C1-type_HTH"/>
</dbReference>
<reference evidence="4" key="1">
    <citation type="submission" date="2008-10" db="EMBL/GenBank/DDBJ databases">
        <title>Complete sequence of Desulfovibrio vulgaris str. 'Miyazaki F'.</title>
        <authorList>
            <person name="Lucas S."/>
            <person name="Copeland A."/>
            <person name="Lapidus A."/>
            <person name="Glavina del Rio T."/>
            <person name="Dalin E."/>
            <person name="Tice H."/>
            <person name="Bruce D."/>
            <person name="Goodwin L."/>
            <person name="Pitluck S."/>
            <person name="Sims D."/>
            <person name="Brettin T."/>
            <person name="Detter J.C."/>
            <person name="Han C."/>
            <person name="Larimer F."/>
            <person name="Land M."/>
            <person name="Hauser L."/>
            <person name="Kyrpides N."/>
            <person name="Mikhailova N."/>
            <person name="Hazen T.C."/>
            <person name="Richardson P."/>
        </authorList>
    </citation>
    <scope>NUCLEOTIDE SEQUENCE</scope>
    <source>
        <strain evidence="4">Miyazaki F</strain>
    </source>
</reference>